<name>A0A0V8JH60_9BACI</name>
<sequence length="61" mass="6611">MYLSHYAGGVRAVDISNPSNPVQIGKYVPANANIWGVFVDQNYVLASDMGSGLKVLQKNNK</sequence>
<evidence type="ECO:0000313" key="2">
    <source>
        <dbReference type="Proteomes" id="UP000053681"/>
    </source>
</evidence>
<evidence type="ECO:0008006" key="3">
    <source>
        <dbReference type="Google" id="ProtNLM"/>
    </source>
</evidence>
<dbReference type="AlphaFoldDB" id="A0A0V8JH60"/>
<proteinExistence type="predicted"/>
<comment type="caution">
    <text evidence="1">The sequence shown here is derived from an EMBL/GenBank/DDBJ whole genome shotgun (WGS) entry which is preliminary data.</text>
</comment>
<organism evidence="1 2">
    <name type="scientific">Priestia veravalensis</name>
    <dbReference type="NCBI Taxonomy" id="1414648"/>
    <lineage>
        <taxon>Bacteria</taxon>
        <taxon>Bacillati</taxon>
        <taxon>Bacillota</taxon>
        <taxon>Bacilli</taxon>
        <taxon>Bacillales</taxon>
        <taxon>Bacillaceae</taxon>
        <taxon>Priestia</taxon>
    </lineage>
</organism>
<dbReference type="Proteomes" id="UP000053681">
    <property type="component" value="Unassembled WGS sequence"/>
</dbReference>
<gene>
    <name evidence="1" type="ORF">AS180_19380</name>
</gene>
<keyword evidence="2" id="KW-1185">Reference proteome</keyword>
<reference evidence="1 2" key="1">
    <citation type="submission" date="2015-11" db="EMBL/GenBank/DDBJ databases">
        <title>Bacillus caseinolyticus sp nov.</title>
        <authorList>
            <person name="Dastager S.G."/>
            <person name="Mawlankar R."/>
        </authorList>
    </citation>
    <scope>NUCLEOTIDE SEQUENCE [LARGE SCALE GENOMIC DNA]</scope>
    <source>
        <strain evidence="1 2">SGD-V-76</strain>
    </source>
</reference>
<protein>
    <recommendedName>
        <fullName evidence="3">LVIVD repeat-containing protein</fullName>
    </recommendedName>
</protein>
<dbReference type="InterPro" id="IPR013211">
    <property type="entry name" value="LVIVD"/>
</dbReference>
<accession>A0A0V8JH60</accession>
<evidence type="ECO:0000313" key="1">
    <source>
        <dbReference type="EMBL" id="KSU86298.1"/>
    </source>
</evidence>
<dbReference type="Pfam" id="PF08309">
    <property type="entry name" value="LVIVD"/>
    <property type="match status" value="1"/>
</dbReference>
<dbReference type="EMBL" id="LNQP01000095">
    <property type="protein sequence ID" value="KSU86298.1"/>
    <property type="molecule type" value="Genomic_DNA"/>
</dbReference>